<feature type="region of interest" description="Disordered" evidence="1">
    <location>
        <begin position="392"/>
        <end position="426"/>
    </location>
</feature>
<name>A0A078AWV8_STYLE</name>
<dbReference type="Proteomes" id="UP000039865">
    <property type="component" value="Unassembled WGS sequence"/>
</dbReference>
<dbReference type="InParanoid" id="A0A078AWV8"/>
<reference evidence="2 3" key="1">
    <citation type="submission" date="2014-06" db="EMBL/GenBank/DDBJ databases">
        <authorList>
            <person name="Swart Estienne"/>
        </authorList>
    </citation>
    <scope>NUCLEOTIDE SEQUENCE [LARGE SCALE GENOMIC DNA]</scope>
    <source>
        <strain evidence="2 3">130c</strain>
    </source>
</reference>
<feature type="compositionally biased region" description="Polar residues" evidence="1">
    <location>
        <begin position="7"/>
        <end position="30"/>
    </location>
</feature>
<feature type="region of interest" description="Disordered" evidence="1">
    <location>
        <begin position="1"/>
        <end position="30"/>
    </location>
</feature>
<sequence length="528" mass="60556">MVELSPRKNTNNLLTDINQTQPLNNNTHSNKQYSNALQQRAQNTIPDDIRNLPPQWFSNEVILQPANQQEIKAYSNPAVKLVNSSVINQSVSLEKGNFLNIQENPEIRYRTGLTLLDSPPQIKQSNAQQNKSSKNCSKGNNTLILGKVASTHANINSIIAGTQIMRRDRKMENLRNESNKRSVLKKQYKNQDIQTQTQSVQTLSTTEQNLLSNPQLINHNDSPSPPKRNLSIKKELSNAHIHNNIKEIAAQHQQKYQQQQFELKAPSDNIIIPPLFQKLIQKLGIKSVENGFEHSPQKKSTKHNNNNLNSTFQSYRNYTRSTQLYFRDYQLNQGQTIFLPEMRNDKNNRQRTRNYLNKTVDGNNSQPIDSKITPNMMNSKEYWRLIQNRAQSNINSQRRSDKTPPKQVTPNRTALQDQSGNKSNAAGYQQISLKEMILNLSQQPKNPPAIKNVYRANPKNFGQINSPTQNFQLFQHLKESSINSGRKSKNPSKIYQRGDARKSLSVSEDEEDEAGMDDVLRHMKHNYN</sequence>
<dbReference type="AlphaFoldDB" id="A0A078AWV8"/>
<feature type="region of interest" description="Disordered" evidence="1">
    <location>
        <begin position="356"/>
        <end position="375"/>
    </location>
</feature>
<accession>A0A078AWV8</accession>
<evidence type="ECO:0000313" key="2">
    <source>
        <dbReference type="EMBL" id="CDW86541.1"/>
    </source>
</evidence>
<dbReference type="EMBL" id="CCKQ01014749">
    <property type="protein sequence ID" value="CDW86541.1"/>
    <property type="molecule type" value="Genomic_DNA"/>
</dbReference>
<evidence type="ECO:0000313" key="3">
    <source>
        <dbReference type="Proteomes" id="UP000039865"/>
    </source>
</evidence>
<feature type="compositionally biased region" description="Acidic residues" evidence="1">
    <location>
        <begin position="507"/>
        <end position="516"/>
    </location>
</feature>
<feature type="compositionally biased region" description="Low complexity" evidence="1">
    <location>
        <begin position="121"/>
        <end position="138"/>
    </location>
</feature>
<protein>
    <submittedName>
        <fullName evidence="2">Uncharacterized protein</fullName>
    </submittedName>
</protein>
<feature type="compositionally biased region" description="Polar residues" evidence="1">
    <location>
        <begin position="406"/>
        <end position="426"/>
    </location>
</feature>
<organism evidence="2 3">
    <name type="scientific">Stylonychia lemnae</name>
    <name type="common">Ciliate</name>
    <dbReference type="NCBI Taxonomy" id="5949"/>
    <lineage>
        <taxon>Eukaryota</taxon>
        <taxon>Sar</taxon>
        <taxon>Alveolata</taxon>
        <taxon>Ciliophora</taxon>
        <taxon>Intramacronucleata</taxon>
        <taxon>Spirotrichea</taxon>
        <taxon>Stichotrichia</taxon>
        <taxon>Sporadotrichida</taxon>
        <taxon>Oxytrichidae</taxon>
        <taxon>Stylonychinae</taxon>
        <taxon>Stylonychia</taxon>
    </lineage>
</organism>
<keyword evidence="3" id="KW-1185">Reference proteome</keyword>
<feature type="region of interest" description="Disordered" evidence="1">
    <location>
        <begin position="481"/>
        <end position="528"/>
    </location>
</feature>
<feature type="region of interest" description="Disordered" evidence="1">
    <location>
        <begin position="118"/>
        <end position="138"/>
    </location>
</feature>
<gene>
    <name evidence="2" type="primary">Contig14743.g15700</name>
    <name evidence="2" type="ORF">STYLEM_15636</name>
</gene>
<feature type="region of interest" description="Disordered" evidence="1">
    <location>
        <begin position="174"/>
        <end position="198"/>
    </location>
</feature>
<proteinExistence type="predicted"/>
<evidence type="ECO:0000256" key="1">
    <source>
        <dbReference type="SAM" id="MobiDB-lite"/>
    </source>
</evidence>